<proteinExistence type="predicted"/>
<dbReference type="OrthoDB" id="5831607at2759"/>
<organism evidence="1 2">
    <name type="scientific">Ancylostoma duodenale</name>
    <dbReference type="NCBI Taxonomy" id="51022"/>
    <lineage>
        <taxon>Eukaryota</taxon>
        <taxon>Metazoa</taxon>
        <taxon>Ecdysozoa</taxon>
        <taxon>Nematoda</taxon>
        <taxon>Chromadorea</taxon>
        <taxon>Rhabditida</taxon>
        <taxon>Rhabditina</taxon>
        <taxon>Rhabditomorpha</taxon>
        <taxon>Strongyloidea</taxon>
        <taxon>Ancylostomatidae</taxon>
        <taxon>Ancylostomatinae</taxon>
        <taxon>Ancylostoma</taxon>
    </lineage>
</organism>
<dbReference type="EMBL" id="KN739494">
    <property type="protein sequence ID" value="KIH54220.1"/>
    <property type="molecule type" value="Genomic_DNA"/>
</dbReference>
<accession>A0A0C2G006</accession>
<feature type="non-terminal residue" evidence="1">
    <location>
        <position position="1"/>
    </location>
</feature>
<dbReference type="AlphaFoldDB" id="A0A0C2G006"/>
<sequence length="60" mass="6833">SICVAFQVAEWMPTWRHHNTSHVGPPGHTAKCIVDPKKVYSLDSQIDFDELICSNEAMYQ</sequence>
<gene>
    <name evidence="1" type="ORF">ANCDUO_15635</name>
</gene>
<protein>
    <submittedName>
        <fullName evidence="1">Uncharacterized protein</fullName>
    </submittedName>
</protein>
<keyword evidence="2" id="KW-1185">Reference proteome</keyword>
<reference evidence="1 2" key="1">
    <citation type="submission" date="2013-12" db="EMBL/GenBank/DDBJ databases">
        <title>Draft genome of the parsitic nematode Ancylostoma duodenale.</title>
        <authorList>
            <person name="Mitreva M."/>
        </authorList>
    </citation>
    <scope>NUCLEOTIDE SEQUENCE [LARGE SCALE GENOMIC DNA]</scope>
    <source>
        <strain evidence="1 2">Zhejiang</strain>
    </source>
</reference>
<evidence type="ECO:0000313" key="1">
    <source>
        <dbReference type="EMBL" id="KIH54220.1"/>
    </source>
</evidence>
<name>A0A0C2G006_9BILA</name>
<evidence type="ECO:0000313" key="2">
    <source>
        <dbReference type="Proteomes" id="UP000054047"/>
    </source>
</evidence>
<dbReference type="Proteomes" id="UP000054047">
    <property type="component" value="Unassembled WGS sequence"/>
</dbReference>